<organism evidence="1 2">
    <name type="scientific">Conyzicola nivalis</name>
    <dbReference type="NCBI Taxonomy" id="1477021"/>
    <lineage>
        <taxon>Bacteria</taxon>
        <taxon>Bacillati</taxon>
        <taxon>Actinomycetota</taxon>
        <taxon>Actinomycetes</taxon>
        <taxon>Micrococcales</taxon>
        <taxon>Microbacteriaceae</taxon>
        <taxon>Conyzicola</taxon>
    </lineage>
</organism>
<name>A0A916SPG7_9MICO</name>
<keyword evidence="2" id="KW-1185">Reference proteome</keyword>
<protein>
    <submittedName>
        <fullName evidence="1">Uncharacterized protein</fullName>
    </submittedName>
</protein>
<sequence>MFRLLKYAPIIIPMVSKAVKSPQGQRALAKVKASIQAKRNGSAGGRR</sequence>
<evidence type="ECO:0000313" key="2">
    <source>
        <dbReference type="Proteomes" id="UP000606922"/>
    </source>
</evidence>
<gene>
    <name evidence="1" type="ORF">GCM10010979_22070</name>
</gene>
<dbReference type="EMBL" id="BMGB01000001">
    <property type="protein sequence ID" value="GGB07155.1"/>
    <property type="molecule type" value="Genomic_DNA"/>
</dbReference>
<reference evidence="1" key="2">
    <citation type="submission" date="2020-09" db="EMBL/GenBank/DDBJ databases">
        <authorList>
            <person name="Sun Q."/>
            <person name="Zhou Y."/>
        </authorList>
    </citation>
    <scope>NUCLEOTIDE SEQUENCE</scope>
    <source>
        <strain evidence="1">CGMCC 1.12813</strain>
    </source>
</reference>
<reference evidence="1" key="1">
    <citation type="journal article" date="2014" name="Int. J. Syst. Evol. Microbiol.">
        <title>Complete genome sequence of Corynebacterium casei LMG S-19264T (=DSM 44701T), isolated from a smear-ripened cheese.</title>
        <authorList>
            <consortium name="US DOE Joint Genome Institute (JGI-PGF)"/>
            <person name="Walter F."/>
            <person name="Albersmeier A."/>
            <person name="Kalinowski J."/>
            <person name="Ruckert C."/>
        </authorList>
    </citation>
    <scope>NUCLEOTIDE SEQUENCE</scope>
    <source>
        <strain evidence="1">CGMCC 1.12813</strain>
    </source>
</reference>
<dbReference type="Proteomes" id="UP000606922">
    <property type="component" value="Unassembled WGS sequence"/>
</dbReference>
<evidence type="ECO:0000313" key="1">
    <source>
        <dbReference type="EMBL" id="GGB07155.1"/>
    </source>
</evidence>
<accession>A0A916SPG7</accession>
<proteinExistence type="predicted"/>
<comment type="caution">
    <text evidence="1">The sequence shown here is derived from an EMBL/GenBank/DDBJ whole genome shotgun (WGS) entry which is preliminary data.</text>
</comment>
<dbReference type="AlphaFoldDB" id="A0A916SPG7"/>
<dbReference type="RefSeq" id="WP_188510652.1">
    <property type="nucleotide sequence ID" value="NZ_BMGB01000001.1"/>
</dbReference>